<dbReference type="InterPro" id="IPR015943">
    <property type="entry name" value="WD40/YVTN_repeat-like_dom_sf"/>
</dbReference>
<evidence type="ECO:0000256" key="11">
    <source>
        <dbReference type="PROSITE-ProRule" id="PRU00169"/>
    </source>
</evidence>
<dbReference type="FunFam" id="2.60.40.10:FF:000791">
    <property type="entry name" value="Two-component system sensor histidine kinase/response regulator"/>
    <property type="match status" value="1"/>
</dbReference>
<keyword evidence="5" id="KW-0547">Nucleotide-binding</keyword>
<keyword evidence="13" id="KW-1133">Transmembrane helix</keyword>
<dbReference type="Pfam" id="PF07494">
    <property type="entry name" value="Reg_prop"/>
    <property type="match status" value="9"/>
</dbReference>
<dbReference type="CDD" id="cd16922">
    <property type="entry name" value="HATPase_EvgS-ArcB-TorS-like"/>
    <property type="match status" value="1"/>
</dbReference>
<dbReference type="SMART" id="SM00388">
    <property type="entry name" value="HisKA"/>
    <property type="match status" value="1"/>
</dbReference>
<evidence type="ECO:0000256" key="2">
    <source>
        <dbReference type="ARBA" id="ARBA00012438"/>
    </source>
</evidence>
<feature type="transmembrane region" description="Helical" evidence="13">
    <location>
        <begin position="811"/>
        <end position="831"/>
    </location>
</feature>
<evidence type="ECO:0000256" key="13">
    <source>
        <dbReference type="SAM" id="Phobius"/>
    </source>
</evidence>
<dbReference type="Pfam" id="PF00072">
    <property type="entry name" value="Response_reg"/>
    <property type="match status" value="2"/>
</dbReference>
<protein>
    <recommendedName>
        <fullName evidence="10">Sensory/regulatory protein RpfC</fullName>
        <ecNumber evidence="2">2.7.13.3</ecNumber>
    </recommendedName>
</protein>
<dbReference type="Gene3D" id="2.60.40.10">
    <property type="entry name" value="Immunoglobulins"/>
    <property type="match status" value="1"/>
</dbReference>
<dbReference type="InterPro" id="IPR011110">
    <property type="entry name" value="Reg_prop"/>
</dbReference>
<keyword evidence="13" id="KW-0472">Membrane</keyword>
<comment type="subunit">
    <text evidence="9">At low DSF concentrations, interacts with RpfF.</text>
</comment>
<evidence type="ECO:0000313" key="16">
    <source>
        <dbReference type="EMBL" id="TDE09002.1"/>
    </source>
</evidence>
<organism evidence="16 17">
    <name type="scientific">Dyadobacter psychrotolerans</name>
    <dbReference type="NCBI Taxonomy" id="2541721"/>
    <lineage>
        <taxon>Bacteria</taxon>
        <taxon>Pseudomonadati</taxon>
        <taxon>Bacteroidota</taxon>
        <taxon>Cytophagia</taxon>
        <taxon>Cytophagales</taxon>
        <taxon>Spirosomataceae</taxon>
        <taxon>Dyadobacter</taxon>
    </lineage>
</organism>
<dbReference type="EC" id="2.7.13.3" evidence="2"/>
<keyword evidence="8" id="KW-0902">Two-component regulatory system</keyword>
<comment type="catalytic activity">
    <reaction evidence="1">
        <text>ATP + protein L-histidine = ADP + protein N-phospho-L-histidine.</text>
        <dbReference type="EC" id="2.7.13.3"/>
    </reaction>
</comment>
<dbReference type="GO" id="GO:0005524">
    <property type="term" value="F:ATP binding"/>
    <property type="evidence" value="ECO:0007669"/>
    <property type="project" value="UniProtKB-KW"/>
</dbReference>
<keyword evidence="12" id="KW-0175">Coiled coil</keyword>
<dbReference type="Gene3D" id="3.30.565.10">
    <property type="entry name" value="Histidine kinase-like ATPase, C-terminal domain"/>
    <property type="match status" value="1"/>
</dbReference>
<feature type="modified residue" description="4-aspartylphosphate" evidence="11">
    <location>
        <position position="1207"/>
    </location>
</feature>
<dbReference type="InterPro" id="IPR013783">
    <property type="entry name" value="Ig-like_fold"/>
</dbReference>
<evidence type="ECO:0000259" key="15">
    <source>
        <dbReference type="PROSITE" id="PS50110"/>
    </source>
</evidence>
<gene>
    <name evidence="16" type="ORF">E0F88_31440</name>
</gene>
<keyword evidence="13" id="KW-0812">Transmembrane</keyword>
<dbReference type="InterPro" id="IPR036890">
    <property type="entry name" value="HATPase_C_sf"/>
</dbReference>
<keyword evidence="4" id="KW-0808">Transferase</keyword>
<dbReference type="SUPFAM" id="SSF50998">
    <property type="entry name" value="Quinoprotein alcohol dehydrogenase-like"/>
    <property type="match status" value="1"/>
</dbReference>
<proteinExistence type="predicted"/>
<evidence type="ECO:0000256" key="1">
    <source>
        <dbReference type="ARBA" id="ARBA00000085"/>
    </source>
</evidence>
<reference evidence="16 17" key="1">
    <citation type="submission" date="2019-03" db="EMBL/GenBank/DDBJ databases">
        <title>Dyadobacter AR-3-6 sp. nov., isolated from arctic soil.</title>
        <authorList>
            <person name="Chaudhary D.K."/>
        </authorList>
    </citation>
    <scope>NUCLEOTIDE SEQUENCE [LARGE SCALE GENOMIC DNA]</scope>
    <source>
        <strain evidence="16 17">AR-3-6</strain>
    </source>
</reference>
<feature type="coiled-coil region" evidence="12">
    <location>
        <begin position="861"/>
        <end position="902"/>
    </location>
</feature>
<evidence type="ECO:0000256" key="3">
    <source>
        <dbReference type="ARBA" id="ARBA00022553"/>
    </source>
</evidence>
<evidence type="ECO:0000256" key="10">
    <source>
        <dbReference type="ARBA" id="ARBA00068150"/>
    </source>
</evidence>
<feature type="modified residue" description="4-aspartylphosphate" evidence="11">
    <location>
        <position position="1345"/>
    </location>
</feature>
<dbReference type="FunFam" id="3.30.565.10:FF:000010">
    <property type="entry name" value="Sensor histidine kinase RcsC"/>
    <property type="match status" value="1"/>
</dbReference>
<dbReference type="PANTHER" id="PTHR45339:SF1">
    <property type="entry name" value="HYBRID SIGNAL TRANSDUCTION HISTIDINE KINASE J"/>
    <property type="match status" value="1"/>
</dbReference>
<dbReference type="SMART" id="SM00387">
    <property type="entry name" value="HATPase_c"/>
    <property type="match status" value="1"/>
</dbReference>
<dbReference type="InterPro" id="IPR003594">
    <property type="entry name" value="HATPase_dom"/>
</dbReference>
<keyword evidence="6" id="KW-0418">Kinase</keyword>
<name>A0A4R5D680_9BACT</name>
<evidence type="ECO:0000313" key="17">
    <source>
        <dbReference type="Proteomes" id="UP000294850"/>
    </source>
</evidence>
<evidence type="ECO:0000256" key="5">
    <source>
        <dbReference type="ARBA" id="ARBA00022741"/>
    </source>
</evidence>
<dbReference type="Pfam" id="PF07495">
    <property type="entry name" value="Y_Y_Y"/>
    <property type="match status" value="1"/>
</dbReference>
<dbReference type="Proteomes" id="UP000294850">
    <property type="component" value="Unassembled WGS sequence"/>
</dbReference>
<evidence type="ECO:0000256" key="7">
    <source>
        <dbReference type="ARBA" id="ARBA00022840"/>
    </source>
</evidence>
<evidence type="ECO:0000256" key="6">
    <source>
        <dbReference type="ARBA" id="ARBA00022777"/>
    </source>
</evidence>
<accession>A0A4R5D680</accession>
<evidence type="ECO:0000256" key="12">
    <source>
        <dbReference type="SAM" id="Coils"/>
    </source>
</evidence>
<dbReference type="CDD" id="cd17546">
    <property type="entry name" value="REC_hyHK_CKI1_RcsC-like"/>
    <property type="match status" value="1"/>
</dbReference>
<dbReference type="SUPFAM" id="SSF47384">
    <property type="entry name" value="Homodimeric domain of signal transducing histidine kinase"/>
    <property type="match status" value="1"/>
</dbReference>
<dbReference type="SUPFAM" id="SSF52172">
    <property type="entry name" value="CheY-like"/>
    <property type="match status" value="2"/>
</dbReference>
<dbReference type="InterPro" id="IPR001789">
    <property type="entry name" value="Sig_transdc_resp-reg_receiver"/>
</dbReference>
<dbReference type="InterPro" id="IPR011123">
    <property type="entry name" value="Y_Y_Y"/>
</dbReference>
<dbReference type="PROSITE" id="PS50110">
    <property type="entry name" value="RESPONSE_REGULATORY"/>
    <property type="match status" value="2"/>
</dbReference>
<dbReference type="EMBL" id="SMFL01000022">
    <property type="protein sequence ID" value="TDE09002.1"/>
    <property type="molecule type" value="Genomic_DNA"/>
</dbReference>
<dbReference type="InterPro" id="IPR011047">
    <property type="entry name" value="Quinoprotein_ADH-like_sf"/>
</dbReference>
<dbReference type="SUPFAM" id="SSF55874">
    <property type="entry name" value="ATPase domain of HSP90 chaperone/DNA topoisomerase II/histidine kinase"/>
    <property type="match status" value="1"/>
</dbReference>
<dbReference type="CDD" id="cd00156">
    <property type="entry name" value="REC"/>
    <property type="match status" value="1"/>
</dbReference>
<feature type="domain" description="Response regulatory" evidence="15">
    <location>
        <begin position="1157"/>
        <end position="1270"/>
    </location>
</feature>
<keyword evidence="17" id="KW-1185">Reference proteome</keyword>
<dbReference type="InterPro" id="IPR036097">
    <property type="entry name" value="HisK_dim/P_sf"/>
</dbReference>
<dbReference type="Pfam" id="PF00512">
    <property type="entry name" value="HisKA"/>
    <property type="match status" value="1"/>
</dbReference>
<dbReference type="Pfam" id="PF02518">
    <property type="entry name" value="HATPase_c"/>
    <property type="match status" value="1"/>
</dbReference>
<dbReference type="SMART" id="SM00448">
    <property type="entry name" value="REC"/>
    <property type="match status" value="2"/>
</dbReference>
<dbReference type="InterPro" id="IPR005467">
    <property type="entry name" value="His_kinase_dom"/>
</dbReference>
<dbReference type="Gene3D" id="3.40.50.2300">
    <property type="match status" value="2"/>
</dbReference>
<dbReference type="Gene3D" id="1.10.287.130">
    <property type="match status" value="1"/>
</dbReference>
<keyword evidence="3 11" id="KW-0597">Phosphoprotein</keyword>
<evidence type="ECO:0000256" key="4">
    <source>
        <dbReference type="ARBA" id="ARBA00022679"/>
    </source>
</evidence>
<dbReference type="PRINTS" id="PR00344">
    <property type="entry name" value="BCTRLSENSOR"/>
</dbReference>
<feature type="domain" description="Response regulatory" evidence="15">
    <location>
        <begin position="1296"/>
        <end position="1411"/>
    </location>
</feature>
<dbReference type="FunFam" id="1.10.287.130:FF:000002">
    <property type="entry name" value="Two-component osmosensing histidine kinase"/>
    <property type="match status" value="1"/>
</dbReference>
<evidence type="ECO:0000256" key="9">
    <source>
        <dbReference type="ARBA" id="ARBA00064003"/>
    </source>
</evidence>
<evidence type="ECO:0000259" key="14">
    <source>
        <dbReference type="PROSITE" id="PS50109"/>
    </source>
</evidence>
<dbReference type="CDD" id="cd00146">
    <property type="entry name" value="PKD"/>
    <property type="match status" value="1"/>
</dbReference>
<dbReference type="Gene3D" id="2.130.10.10">
    <property type="entry name" value="YVTN repeat-like/Quinoprotein amine dehydrogenase"/>
    <property type="match status" value="3"/>
</dbReference>
<dbReference type="OrthoDB" id="9797097at2"/>
<dbReference type="RefSeq" id="WP_131962408.1">
    <property type="nucleotide sequence ID" value="NZ_SMFL01000022.1"/>
</dbReference>
<dbReference type="InterPro" id="IPR004358">
    <property type="entry name" value="Sig_transdc_His_kin-like_C"/>
</dbReference>
<dbReference type="InterPro" id="IPR011006">
    <property type="entry name" value="CheY-like_superfamily"/>
</dbReference>
<sequence>MKGETKVTGRIFRSARFLNLLLLFFNVWITVHAQEVTINLMPLSISDHFSQNTIQTIYQDSYGFMWFGTQDGLNKYDGYQIEVFKSRQNDLTSLSANHITAISEDQNGDLWIGTRTGGVNKYDRAKDIFTRFLKKEGDPNSIHNDQVNVIFKDSQANIWIGTPDGLHRVAKNGKSFQRISLQSATSPAGTDEVRSIYEDRQHNMWIGTNKGLKQLRRNAGTVLYYQDRNSSSQDDTIDAICEDESGNIWIGCASGLKMFNKQKRSFYKYTVEPDINSVGGLNPVSCLLNAANNKFWLGSNTTLQLFDIATKKIIKISDRTDGDSRMPNDGIYSLFKDSAGVLWIGTSSQGVLKLDQNLTTFQSFKSSLVNIASAKNIIRSLDEDGAGNLYIATDAGLEYFDRTKLSYKKYTHQSRNPNSLSSNYTTSVIHSQKSGLVWVGTYSNGLDVFDPRLGTFKHFTKGAAKGALNSNAIDILLEDRGGRIWIGTDGGGLNQFDPATGIFTKFLHGAATPSNGLCDNTILALYEDKKGSIWIGGYSKGISIFDSKQNTFSQLNTANSKLSMDIVSCFYEDSNEVMWIGTQGGGLNRYDPKTGLITIYNEDNGLINNSVNYICADAFGTLWLTTNSGITSFEPIKGIFRNFGKNNNLKSLEFNLGAGTKLSTGEIAVGSINGFTIIDPSRLAHNKHKPNIVLTGLQLFNRPVGVKTENSPLKQTLLTCKEIELDYAQSVFTVTFAALDYTSPESNQYAYILEGFDKDWSHTGNVHNATYTNLNPGTYTLRVRASNNDGLWSDKEASVVIRIRTPYWMSWWFKFALISIVATGAYLFYYYRLKYERRQKTKLELLVRRRTAKIRDQSSHLEKLNQELVHSTASLGELNNRLKEQKQQERNARLAAESAQKQADAANSAKSTFLATMSHELRTPINGVMGMASLLTETALDNEQKEYAEAIINSGESLLSVINDVLDFSKIESGNIELESHHFGLRKCIEDVLELFGPKVAESAVDLLYLIGDQVPDFIIGDSLRLRQILINMVGNAVKFTERGDVLIKVTLDSESNDHLKLCFQIQDTGIGIPKSQQKNLFRAFHQLDSSVTRKYGGSGLGLVICERLVRLMGGMIEVESDLGSGSTFSFVIDCQRGQNLRSSGQQPDNTIFSDKCALIINDNPNSLQALKSQLTSLKINVITAASGAQALQTLAANKNIDLVITDMQMPDMTGLQLANSVNELPGARPIILLASLRDGIQSSNSSLFGAVISKPVRQSKLLRSVNDLLKMQNSPQTEVRKTALPKEFASQYPYKILVAEDILLNQKLIVWVLNKLGYQPDLANNGREVLEMMEVKEYELILMDLQMPEMDGLEATLLIRQIYGQRPFIVALTANAMSEDRQNCIGAGMNDYMPKPINLEVLKKCLKTLSSVHPNTP</sequence>
<dbReference type="InterPro" id="IPR003661">
    <property type="entry name" value="HisK_dim/P_dom"/>
</dbReference>
<dbReference type="PROSITE" id="PS50109">
    <property type="entry name" value="HIS_KIN"/>
    <property type="match status" value="1"/>
</dbReference>
<feature type="domain" description="Histidine kinase" evidence="14">
    <location>
        <begin position="916"/>
        <end position="1137"/>
    </location>
</feature>
<dbReference type="SUPFAM" id="SSF63829">
    <property type="entry name" value="Calcium-dependent phosphotriesterase"/>
    <property type="match status" value="2"/>
</dbReference>
<dbReference type="PANTHER" id="PTHR45339">
    <property type="entry name" value="HYBRID SIGNAL TRANSDUCTION HISTIDINE KINASE J"/>
    <property type="match status" value="1"/>
</dbReference>
<keyword evidence="7" id="KW-0067">ATP-binding</keyword>
<dbReference type="CDD" id="cd00082">
    <property type="entry name" value="HisKA"/>
    <property type="match status" value="1"/>
</dbReference>
<comment type="caution">
    <text evidence="16">The sequence shown here is derived from an EMBL/GenBank/DDBJ whole genome shotgun (WGS) entry which is preliminary data.</text>
</comment>
<dbReference type="GO" id="GO:0000155">
    <property type="term" value="F:phosphorelay sensor kinase activity"/>
    <property type="evidence" value="ECO:0007669"/>
    <property type="project" value="InterPro"/>
</dbReference>
<evidence type="ECO:0000256" key="8">
    <source>
        <dbReference type="ARBA" id="ARBA00023012"/>
    </source>
</evidence>